<dbReference type="AlphaFoldDB" id="A0A822ZL46"/>
<dbReference type="EMBL" id="DUZY01000007">
    <property type="protein sequence ID" value="DAD45902.1"/>
    <property type="molecule type" value="Genomic_DNA"/>
</dbReference>
<organism evidence="1 2">
    <name type="scientific">Nelumbo nucifera</name>
    <name type="common">Sacred lotus</name>
    <dbReference type="NCBI Taxonomy" id="4432"/>
    <lineage>
        <taxon>Eukaryota</taxon>
        <taxon>Viridiplantae</taxon>
        <taxon>Streptophyta</taxon>
        <taxon>Embryophyta</taxon>
        <taxon>Tracheophyta</taxon>
        <taxon>Spermatophyta</taxon>
        <taxon>Magnoliopsida</taxon>
        <taxon>Proteales</taxon>
        <taxon>Nelumbonaceae</taxon>
        <taxon>Nelumbo</taxon>
    </lineage>
</organism>
<reference evidence="1 2" key="1">
    <citation type="journal article" date="2020" name="Mol. Biol. Evol.">
        <title>Distinct Expression and Methylation Patterns for Genes with Different Fates following a Single Whole-Genome Duplication in Flowering Plants.</title>
        <authorList>
            <person name="Shi T."/>
            <person name="Rahmani R.S."/>
            <person name="Gugger P.F."/>
            <person name="Wang M."/>
            <person name="Li H."/>
            <person name="Zhang Y."/>
            <person name="Li Z."/>
            <person name="Wang Q."/>
            <person name="Van de Peer Y."/>
            <person name="Marchal K."/>
            <person name="Chen J."/>
        </authorList>
    </citation>
    <scope>NUCLEOTIDE SEQUENCE [LARGE SCALE GENOMIC DNA]</scope>
    <source>
        <tissue evidence="1">Leaf</tissue>
    </source>
</reference>
<comment type="caution">
    <text evidence="1">The sequence shown here is derived from an EMBL/GenBank/DDBJ whole genome shotgun (WGS) entry which is preliminary data.</text>
</comment>
<dbReference type="Proteomes" id="UP000607653">
    <property type="component" value="Unassembled WGS sequence"/>
</dbReference>
<keyword evidence="2" id="KW-1185">Reference proteome</keyword>
<evidence type="ECO:0000313" key="1">
    <source>
        <dbReference type="EMBL" id="DAD45902.1"/>
    </source>
</evidence>
<sequence>MEELVSTWEDSQTLFLPGQHYLMLKEAEVLWTDQYEDSQTLFLHY</sequence>
<name>A0A822ZL46_NELNU</name>
<protein>
    <submittedName>
        <fullName evidence="1">Uncharacterized protein</fullName>
    </submittedName>
</protein>
<gene>
    <name evidence="1" type="ORF">HUJ06_004132</name>
</gene>
<evidence type="ECO:0000313" key="2">
    <source>
        <dbReference type="Proteomes" id="UP000607653"/>
    </source>
</evidence>
<accession>A0A822ZL46</accession>
<proteinExistence type="predicted"/>